<dbReference type="InterPro" id="IPR010445">
    <property type="entry name" value="LapA_dom"/>
</dbReference>
<evidence type="ECO:0000313" key="9">
    <source>
        <dbReference type="Proteomes" id="UP001548713"/>
    </source>
</evidence>
<feature type="compositionally biased region" description="Polar residues" evidence="5">
    <location>
        <begin position="87"/>
        <end position="102"/>
    </location>
</feature>
<organism evidence="8 9">
    <name type="scientific">Novosphingobium kalidii</name>
    <dbReference type="NCBI Taxonomy" id="3230299"/>
    <lineage>
        <taxon>Bacteria</taxon>
        <taxon>Pseudomonadati</taxon>
        <taxon>Pseudomonadota</taxon>
        <taxon>Alphaproteobacteria</taxon>
        <taxon>Sphingomonadales</taxon>
        <taxon>Sphingomonadaceae</taxon>
        <taxon>Novosphingobium</taxon>
    </lineage>
</organism>
<keyword evidence="3 6" id="KW-1133">Transmembrane helix</keyword>
<evidence type="ECO:0000313" key="8">
    <source>
        <dbReference type="EMBL" id="MET1754597.1"/>
    </source>
</evidence>
<protein>
    <submittedName>
        <fullName evidence="8">LapA family protein</fullName>
    </submittedName>
</protein>
<dbReference type="Proteomes" id="UP001548713">
    <property type="component" value="Unassembled WGS sequence"/>
</dbReference>
<name>A0ABV2CYD0_9SPHN</name>
<sequence>MQIIRTIVWIILTAILVAFIAMNWTKVPVNFWPLDGGNYVHFEWPVGIVALVFFLLGAVPMWLVHRTGKWRLKRRIHSLENTMLATSSAPVPSTLEETTTSIPEPAANRSAAGPEA</sequence>
<keyword evidence="4 6" id="KW-0472">Membrane</keyword>
<evidence type="ECO:0000256" key="5">
    <source>
        <dbReference type="SAM" id="MobiDB-lite"/>
    </source>
</evidence>
<evidence type="ECO:0000256" key="2">
    <source>
        <dbReference type="ARBA" id="ARBA00022692"/>
    </source>
</evidence>
<reference evidence="8 9" key="1">
    <citation type="submission" date="2024-07" db="EMBL/GenBank/DDBJ databases">
        <title>Novosphingobium kalidii RD2P27.</title>
        <authorList>
            <person name="Sun J.-Q."/>
        </authorList>
    </citation>
    <scope>NUCLEOTIDE SEQUENCE [LARGE SCALE GENOMIC DNA]</scope>
    <source>
        <strain evidence="8 9">RD2P27</strain>
    </source>
</reference>
<keyword evidence="1" id="KW-1003">Cell membrane</keyword>
<keyword evidence="9" id="KW-1185">Reference proteome</keyword>
<keyword evidence="2 6" id="KW-0812">Transmembrane</keyword>
<proteinExistence type="predicted"/>
<feature type="transmembrane region" description="Helical" evidence="6">
    <location>
        <begin position="7"/>
        <end position="24"/>
    </location>
</feature>
<feature type="transmembrane region" description="Helical" evidence="6">
    <location>
        <begin position="44"/>
        <end position="64"/>
    </location>
</feature>
<evidence type="ECO:0000256" key="3">
    <source>
        <dbReference type="ARBA" id="ARBA00022989"/>
    </source>
</evidence>
<evidence type="ECO:0000256" key="6">
    <source>
        <dbReference type="SAM" id="Phobius"/>
    </source>
</evidence>
<comment type="caution">
    <text evidence="8">The sequence shown here is derived from an EMBL/GenBank/DDBJ whole genome shotgun (WGS) entry which is preliminary data.</text>
</comment>
<evidence type="ECO:0000256" key="1">
    <source>
        <dbReference type="ARBA" id="ARBA00022475"/>
    </source>
</evidence>
<evidence type="ECO:0000259" key="7">
    <source>
        <dbReference type="Pfam" id="PF06305"/>
    </source>
</evidence>
<feature type="domain" description="Lipopolysaccharide assembly protein A" evidence="7">
    <location>
        <begin position="25"/>
        <end position="81"/>
    </location>
</feature>
<dbReference type="EMBL" id="JBEWLY010000008">
    <property type="protein sequence ID" value="MET1754597.1"/>
    <property type="molecule type" value="Genomic_DNA"/>
</dbReference>
<dbReference type="Pfam" id="PF06305">
    <property type="entry name" value="LapA_dom"/>
    <property type="match status" value="1"/>
</dbReference>
<feature type="region of interest" description="Disordered" evidence="5">
    <location>
        <begin position="87"/>
        <end position="116"/>
    </location>
</feature>
<evidence type="ECO:0000256" key="4">
    <source>
        <dbReference type="ARBA" id="ARBA00023136"/>
    </source>
</evidence>
<gene>
    <name evidence="8" type="ORF">ABVV53_03865</name>
</gene>
<accession>A0ABV2CYD0</accession>
<dbReference type="RefSeq" id="WP_353983032.1">
    <property type="nucleotide sequence ID" value="NZ_JBEWLY010000008.1"/>
</dbReference>